<dbReference type="GeneID" id="3922790"/>
<evidence type="ECO:0000256" key="4">
    <source>
        <dbReference type="ARBA" id="ARBA00022840"/>
    </source>
</evidence>
<proteinExistence type="predicted"/>
<evidence type="ECO:0000313" key="8">
    <source>
        <dbReference type="Proteomes" id="UP000001941"/>
    </source>
</evidence>
<dbReference type="InterPro" id="IPR020568">
    <property type="entry name" value="Ribosomal_Su5_D2-typ_SF"/>
</dbReference>
<dbReference type="InterPro" id="IPR053442">
    <property type="entry name" value="Beta-RFA-P_synthase"/>
</dbReference>
<dbReference type="GO" id="GO:0005524">
    <property type="term" value="F:ATP binding"/>
    <property type="evidence" value="ECO:0007669"/>
    <property type="project" value="UniProtKB-KW"/>
</dbReference>
<keyword evidence="4" id="KW-0067">ATP-binding</keyword>
<evidence type="ECO:0000259" key="5">
    <source>
        <dbReference type="Pfam" id="PF00288"/>
    </source>
</evidence>
<evidence type="ECO:0000313" key="7">
    <source>
        <dbReference type="EMBL" id="ABD40896.1"/>
    </source>
</evidence>
<dbReference type="GO" id="GO:0008652">
    <property type="term" value="P:amino acid biosynthetic process"/>
    <property type="evidence" value="ECO:0007669"/>
    <property type="project" value="UniProtKB-KW"/>
</dbReference>
<dbReference type="GO" id="GO:0016740">
    <property type="term" value="F:transferase activity"/>
    <property type="evidence" value="ECO:0007669"/>
    <property type="project" value="UniProtKB-KW"/>
</dbReference>
<dbReference type="AlphaFoldDB" id="Q2FP20"/>
<dbReference type="KEGG" id="mhu:Mhun_1148"/>
<dbReference type="RefSeq" id="WP_011448174.1">
    <property type="nucleotide sequence ID" value="NC_007796.1"/>
</dbReference>
<dbReference type="SUPFAM" id="SSF54211">
    <property type="entry name" value="Ribosomal protein S5 domain 2-like"/>
    <property type="match status" value="1"/>
</dbReference>
<evidence type="ECO:0000256" key="1">
    <source>
        <dbReference type="ARBA" id="ARBA00022605"/>
    </source>
</evidence>
<dbReference type="PANTHER" id="PTHR20861">
    <property type="entry name" value="HOMOSERINE/4-DIPHOSPHOCYTIDYL-2-C-METHYL-D-ERYTHRITOL KINASE"/>
    <property type="match status" value="1"/>
</dbReference>
<dbReference type="Gene3D" id="3.40.1410.10">
    <property type="entry name" value="Chorismate lyase-like"/>
    <property type="match status" value="1"/>
</dbReference>
<dbReference type="Gene3D" id="3.30.230.10">
    <property type="match status" value="1"/>
</dbReference>
<reference evidence="8" key="1">
    <citation type="journal article" date="2016" name="Stand. Genomic Sci.">
        <title>Complete genome sequence of Methanospirillum hungatei type strain JF1.</title>
        <authorList>
            <person name="Gunsalus R.P."/>
            <person name="Cook L.E."/>
            <person name="Crable B."/>
            <person name="Rohlin L."/>
            <person name="McDonald E."/>
            <person name="Mouttaki H."/>
            <person name="Sieber J.R."/>
            <person name="Poweleit N."/>
            <person name="Zhou H."/>
            <person name="Lapidus A.L."/>
            <person name="Daligault H.E."/>
            <person name="Land M."/>
            <person name="Gilna P."/>
            <person name="Ivanova N."/>
            <person name="Kyrpides N."/>
            <person name="Culley D.E."/>
            <person name="McInerney M.J."/>
        </authorList>
    </citation>
    <scope>NUCLEOTIDE SEQUENCE [LARGE SCALE GENOMIC DNA]</scope>
    <source>
        <strain evidence="8">ATCC 27890 / DSM 864 / NBRC 100397 / JF-1</strain>
    </source>
</reference>
<gene>
    <name evidence="7" type="ordered locus">Mhun_1148</name>
</gene>
<dbReference type="PANTHER" id="PTHR20861:SF6">
    <property type="entry name" value="BETA-RIBOFURANOSYLPHENOL 5'-PHOSPHATE SYNTHASE"/>
    <property type="match status" value="1"/>
</dbReference>
<dbReference type="SUPFAM" id="SSF55060">
    <property type="entry name" value="GHMP Kinase, C-terminal domain"/>
    <property type="match status" value="1"/>
</dbReference>
<dbReference type="STRING" id="323259.Mhun_1148"/>
<keyword evidence="1" id="KW-0028">Amino-acid biosynthesis</keyword>
<dbReference type="Proteomes" id="UP000001941">
    <property type="component" value="Chromosome"/>
</dbReference>
<dbReference type="InterPro" id="IPR014721">
    <property type="entry name" value="Ribsml_uS5_D2-typ_fold_subgr"/>
</dbReference>
<accession>Q2FP20</accession>
<dbReference type="SUPFAM" id="SSF64288">
    <property type="entry name" value="Chorismate lyase-like"/>
    <property type="match status" value="1"/>
</dbReference>
<keyword evidence="2" id="KW-0808">Transferase</keyword>
<evidence type="ECO:0000256" key="2">
    <source>
        <dbReference type="ARBA" id="ARBA00022679"/>
    </source>
</evidence>
<dbReference type="HOGENOM" id="CLU_519377_0_0_2"/>
<name>Q2FP20_METHJ</name>
<keyword evidence="8" id="KW-1185">Reference proteome</keyword>
<feature type="domain" description="GHMP kinase N-terminal" evidence="5">
    <location>
        <begin position="255"/>
        <end position="323"/>
    </location>
</feature>
<organism evidence="7 8">
    <name type="scientific">Methanospirillum hungatei JF-1 (strain ATCC 27890 / DSM 864 / NBRC 100397 / JF-1)</name>
    <dbReference type="NCBI Taxonomy" id="323259"/>
    <lineage>
        <taxon>Archaea</taxon>
        <taxon>Methanobacteriati</taxon>
        <taxon>Methanobacteriota</taxon>
        <taxon>Stenosarchaea group</taxon>
        <taxon>Methanomicrobia</taxon>
        <taxon>Methanomicrobiales</taxon>
        <taxon>Methanospirillaceae</taxon>
        <taxon>Methanospirillum</taxon>
    </lineage>
</organism>
<dbReference type="InterPro" id="IPR013750">
    <property type="entry name" value="GHMP_kinase_C_dom"/>
</dbReference>
<keyword evidence="3" id="KW-0547">Nucleotide-binding</keyword>
<dbReference type="InterPro" id="IPR028978">
    <property type="entry name" value="Chorismate_lyase_/UTRA_dom_sf"/>
</dbReference>
<dbReference type="InterPro" id="IPR004422">
    <property type="entry name" value="RFAP_synthase"/>
</dbReference>
<dbReference type="InterPro" id="IPR036554">
    <property type="entry name" value="GHMP_kinase_C_sf"/>
</dbReference>
<dbReference type="NCBIfam" id="NF040726">
    <property type="entry name" value="BetaRFA-P_synth"/>
    <property type="match status" value="1"/>
</dbReference>
<dbReference type="EnsemblBacteria" id="ABD40896">
    <property type="protein sequence ID" value="ABD40896"/>
    <property type="gene ID" value="Mhun_1148"/>
</dbReference>
<evidence type="ECO:0000256" key="3">
    <source>
        <dbReference type="ARBA" id="ARBA00022741"/>
    </source>
</evidence>
<protein>
    <submittedName>
        <fullName evidence="7">Beta-ribofuranosylaminobenzene 5'-phosphate synthase</fullName>
    </submittedName>
</protein>
<dbReference type="InterPro" id="IPR006204">
    <property type="entry name" value="GHMP_kinase_N_dom"/>
</dbReference>
<dbReference type="Pfam" id="PF00288">
    <property type="entry name" value="GHMP_kinases_N"/>
    <property type="match status" value="1"/>
</dbReference>
<sequence>MTQGSVLELIQQIENESCVLTKPERALLITDGSVTRLLEAFINAPVGVKTIQQNIVPASEKIAEYLEILPGEDVNFREVYLYNKNNDRLLIRAISYAPLKHLPPGAMTRLMNEDEPIGFIMRDEKMESRREILSIQKKLLPSECQIPNKRTCHCLSRSYRIIHNSRPIFYIEEQIPSSLFIDDSTVRVVTPSRLHIGLLDMNGSGGRVDGGAGITLKDPGFIIEISESDTFSLTSQEPGVSYQVQPILEKLIANGLSIPPVHIDIQQSIPFHYGLGSGTQAALGIAAGIGVFSEQNMSADELIAISGRGGTSGIGTRAFFMGGFLVDAGHRFGPGRKKDSFAPSALSSGAGPAPLVGRYDIPNDWNFVLAIPEGFAEIHGQFEHDVFQTFCPVPQHEVQALSHILLMKLIPSVVEEDLEQFGEAINEFQNYGFKKCELRLQPPVIREIMDAMIDAGAAGAGMSSFGPVVYGVCDSHMNAVRSAAQKIMNQENGGRTICTKGKNNGAEIERNGYKLQINH</sequence>
<dbReference type="OrthoDB" id="85156at2157"/>
<dbReference type="FunCoup" id="Q2FP20">
    <property type="interactions" value="1"/>
</dbReference>
<dbReference type="EMBL" id="CP000254">
    <property type="protein sequence ID" value="ABD40896.1"/>
    <property type="molecule type" value="Genomic_DNA"/>
</dbReference>
<dbReference type="InParanoid" id="Q2FP20"/>
<dbReference type="eggNOG" id="arCOG01026">
    <property type="taxonomic scope" value="Archaea"/>
</dbReference>
<dbReference type="Pfam" id="PF08544">
    <property type="entry name" value="GHMP_kinases_C"/>
    <property type="match status" value="1"/>
</dbReference>
<dbReference type="NCBIfam" id="TIGR00144">
    <property type="entry name" value="beta_RFAP_syn"/>
    <property type="match status" value="1"/>
</dbReference>
<dbReference type="Gene3D" id="3.30.70.890">
    <property type="entry name" value="GHMP kinase, C-terminal domain"/>
    <property type="match status" value="1"/>
</dbReference>
<feature type="domain" description="GHMP kinase C-terminal" evidence="6">
    <location>
        <begin position="410"/>
        <end position="486"/>
    </location>
</feature>
<evidence type="ECO:0000259" key="6">
    <source>
        <dbReference type="Pfam" id="PF08544"/>
    </source>
</evidence>
<dbReference type="Pfam" id="PF01947">
    <property type="entry name" value="Rv2949c-like"/>
    <property type="match status" value="1"/>
</dbReference>
<dbReference type="InterPro" id="IPR002800">
    <property type="entry name" value="Rv2949c-like"/>
</dbReference>